<dbReference type="Proteomes" id="UP000034727">
    <property type="component" value="Unassembled WGS sequence"/>
</dbReference>
<name>A0A0G1N4R4_9BACT</name>
<gene>
    <name evidence="1" type="ORF">UX22_C0008G0017</name>
</gene>
<protein>
    <submittedName>
        <fullName evidence="1">Uncharacterized protein</fullName>
    </submittedName>
</protein>
<evidence type="ECO:0000313" key="2">
    <source>
        <dbReference type="Proteomes" id="UP000034727"/>
    </source>
</evidence>
<proteinExistence type="predicted"/>
<dbReference type="AlphaFoldDB" id="A0A0G1N4R4"/>
<dbReference type="EMBL" id="LCLJ01000008">
    <property type="protein sequence ID" value="KKU15524.1"/>
    <property type="molecule type" value="Genomic_DNA"/>
</dbReference>
<reference evidence="1 2" key="1">
    <citation type="journal article" date="2015" name="Nature">
        <title>rRNA introns, odd ribosomes, and small enigmatic genomes across a large radiation of phyla.</title>
        <authorList>
            <person name="Brown C.T."/>
            <person name="Hug L.A."/>
            <person name="Thomas B.C."/>
            <person name="Sharon I."/>
            <person name="Castelle C.J."/>
            <person name="Singh A."/>
            <person name="Wilkins M.J."/>
            <person name="Williams K.H."/>
            <person name="Banfield J.F."/>
        </authorList>
    </citation>
    <scope>NUCLEOTIDE SEQUENCE [LARGE SCALE GENOMIC DNA]</scope>
</reference>
<evidence type="ECO:0000313" key="1">
    <source>
        <dbReference type="EMBL" id="KKU15524.1"/>
    </source>
</evidence>
<sequence length="258" mass="28513">MSRRTKKFIYGVFYLAVLAVLGWMVYGANNAEAPSCIDGKRNQGEEQTDCGGPCMACEIKQLNPVSARGARFFGLQDGRVVLLGELVNPNEGYIAENVSYEFGIRDKTGYKVETLSGEETVFPLEKRYVLNAEARTRFNNIGSVELQISTSSLDASWEKFYGTLKPNVSLVSPPVFSEQGNNISISGEIKNQSSFSARNVKIIAILSDSFGDPVFAAAWAADNVSAFGSREFTIIIPRDGVFSRRMDNERAKFYVFSE</sequence>
<organism evidence="1 2">
    <name type="scientific">Candidatus Jorgensenbacteria bacterium GW2011_GWA2_45_9</name>
    <dbReference type="NCBI Taxonomy" id="1618663"/>
    <lineage>
        <taxon>Bacteria</taxon>
        <taxon>Candidatus Joergenseniibacteriota</taxon>
    </lineage>
</organism>
<accession>A0A0G1N4R4</accession>
<comment type="caution">
    <text evidence="1">The sequence shown here is derived from an EMBL/GenBank/DDBJ whole genome shotgun (WGS) entry which is preliminary data.</text>
</comment>